<reference evidence="2 3" key="1">
    <citation type="submission" date="2024-08" db="EMBL/GenBank/DDBJ databases">
        <title>Gnathostoma spinigerum genome.</title>
        <authorList>
            <person name="Gonzalez-Bertolin B."/>
            <person name="Monzon S."/>
            <person name="Zaballos A."/>
            <person name="Jimenez P."/>
            <person name="Dekumyoy P."/>
            <person name="Varona S."/>
            <person name="Cuesta I."/>
            <person name="Sumanam S."/>
            <person name="Adisakwattana P."/>
            <person name="Gasser R.B."/>
            <person name="Hernandez-Gonzalez A."/>
            <person name="Young N.D."/>
            <person name="Perteguer M.J."/>
        </authorList>
    </citation>
    <scope>NUCLEOTIDE SEQUENCE [LARGE SCALE GENOMIC DNA]</scope>
    <source>
        <strain evidence="2">AL3</strain>
        <tissue evidence="2">Liver</tissue>
    </source>
</reference>
<evidence type="ECO:0000313" key="3">
    <source>
        <dbReference type="Proteomes" id="UP001608902"/>
    </source>
</evidence>
<keyword evidence="3" id="KW-1185">Reference proteome</keyword>
<dbReference type="EMBL" id="JBGFUD010012781">
    <property type="protein sequence ID" value="MFH4983553.1"/>
    <property type="molecule type" value="Genomic_DNA"/>
</dbReference>
<name>A0ABD6EUR7_9BILA</name>
<feature type="transmembrane region" description="Helical" evidence="1">
    <location>
        <begin position="14"/>
        <end position="34"/>
    </location>
</feature>
<keyword evidence="1" id="KW-1133">Transmembrane helix</keyword>
<comment type="caution">
    <text evidence="2">The sequence shown here is derived from an EMBL/GenBank/DDBJ whole genome shotgun (WGS) entry which is preliminary data.</text>
</comment>
<evidence type="ECO:0000313" key="2">
    <source>
        <dbReference type="EMBL" id="MFH4983553.1"/>
    </source>
</evidence>
<gene>
    <name evidence="2" type="ORF">AB6A40_010262</name>
</gene>
<dbReference type="AlphaFoldDB" id="A0ABD6EUR7"/>
<accession>A0ABD6EUR7</accession>
<proteinExistence type="predicted"/>
<feature type="transmembrane region" description="Helical" evidence="1">
    <location>
        <begin position="46"/>
        <end position="66"/>
    </location>
</feature>
<protein>
    <submittedName>
        <fullName evidence="2">Uncharacterized protein</fullName>
    </submittedName>
</protein>
<dbReference type="Proteomes" id="UP001608902">
    <property type="component" value="Unassembled WGS sequence"/>
</dbReference>
<sequence>MTNRSIIFTNIRRLIHICSIFISYGTLNFLIVNANICSSWDDERVLWARRIVPCCFMFVGFIASVYGHSSSLLLHQEISPTQCRFHSIFPLFDQSLFEKYSKDFAQLIQSVIKCDAEL</sequence>
<organism evidence="2 3">
    <name type="scientific">Gnathostoma spinigerum</name>
    <dbReference type="NCBI Taxonomy" id="75299"/>
    <lineage>
        <taxon>Eukaryota</taxon>
        <taxon>Metazoa</taxon>
        <taxon>Ecdysozoa</taxon>
        <taxon>Nematoda</taxon>
        <taxon>Chromadorea</taxon>
        <taxon>Rhabditida</taxon>
        <taxon>Spirurina</taxon>
        <taxon>Gnathostomatomorpha</taxon>
        <taxon>Gnathostomatoidea</taxon>
        <taxon>Gnathostomatidae</taxon>
        <taxon>Gnathostoma</taxon>
    </lineage>
</organism>
<keyword evidence="1" id="KW-0812">Transmembrane</keyword>
<keyword evidence="1" id="KW-0472">Membrane</keyword>
<evidence type="ECO:0000256" key="1">
    <source>
        <dbReference type="SAM" id="Phobius"/>
    </source>
</evidence>